<dbReference type="EMBL" id="HE573019">
    <property type="protein sequence ID" value="CCC46909.1"/>
    <property type="molecule type" value="Genomic_DNA"/>
</dbReference>
<dbReference type="PANTHER" id="PTHR12317">
    <property type="entry name" value="DIACYLGLYCEROL O-ACYLTRANSFERASE"/>
    <property type="match status" value="1"/>
</dbReference>
<keyword evidence="6 14" id="KW-0808">Transferase</keyword>
<keyword evidence="9 14" id="KW-0256">Endoplasmic reticulum</keyword>
<dbReference type="InterPro" id="IPR007130">
    <property type="entry name" value="DAGAT"/>
</dbReference>
<evidence type="ECO:0000256" key="4">
    <source>
        <dbReference type="ARBA" id="ARBA00005420"/>
    </source>
</evidence>
<evidence type="ECO:0000256" key="14">
    <source>
        <dbReference type="RuleBase" id="RU367023"/>
    </source>
</evidence>
<evidence type="ECO:0000256" key="3">
    <source>
        <dbReference type="ARBA" id="ARBA00005189"/>
    </source>
</evidence>
<dbReference type="Pfam" id="PF03982">
    <property type="entry name" value="DAGAT"/>
    <property type="match status" value="1"/>
</dbReference>
<evidence type="ECO:0000256" key="6">
    <source>
        <dbReference type="ARBA" id="ARBA00022679"/>
    </source>
</evidence>
<dbReference type="GO" id="GO:0019432">
    <property type="term" value="P:triglyceride biosynthetic process"/>
    <property type="evidence" value="ECO:0007669"/>
    <property type="project" value="TreeGrafter"/>
</dbReference>
<evidence type="ECO:0000256" key="12">
    <source>
        <dbReference type="ARBA" id="ARBA00023136"/>
    </source>
</evidence>
<reference evidence="15" key="1">
    <citation type="journal article" date="2012" name="Proc. Natl. Acad. Sci. U.S.A.">
        <title>Antigenic diversity is generated by distinct evolutionary mechanisms in African trypanosome species.</title>
        <authorList>
            <person name="Jackson A.P."/>
            <person name="Berry A."/>
            <person name="Aslett M."/>
            <person name="Allison H.C."/>
            <person name="Burton P."/>
            <person name="Vavrova-Anderson J."/>
            <person name="Brown R."/>
            <person name="Browne H."/>
            <person name="Corton N."/>
            <person name="Hauser H."/>
            <person name="Gamble J."/>
            <person name="Gilderthorp R."/>
            <person name="Marcello L."/>
            <person name="McQuillan J."/>
            <person name="Otto T.D."/>
            <person name="Quail M.A."/>
            <person name="Sanders M.J."/>
            <person name="van Tonder A."/>
            <person name="Ginger M.L."/>
            <person name="Field M.C."/>
            <person name="Barry J.D."/>
            <person name="Hertz-Fowler C."/>
            <person name="Berriman M."/>
        </authorList>
    </citation>
    <scope>NUCLEOTIDE SEQUENCE</scope>
    <source>
        <strain evidence="15">Y486</strain>
    </source>
</reference>
<evidence type="ECO:0000256" key="5">
    <source>
        <dbReference type="ARBA" id="ARBA00022516"/>
    </source>
</evidence>
<dbReference type="GO" id="GO:0004144">
    <property type="term" value="F:diacylglycerol O-acyltransferase activity"/>
    <property type="evidence" value="ECO:0007669"/>
    <property type="project" value="TreeGrafter"/>
</dbReference>
<dbReference type="OMA" id="GTWIRFF"/>
<evidence type="ECO:0000256" key="11">
    <source>
        <dbReference type="ARBA" id="ARBA00023098"/>
    </source>
</evidence>
<evidence type="ECO:0000256" key="13">
    <source>
        <dbReference type="ARBA" id="ARBA00023315"/>
    </source>
</evidence>
<feature type="transmembrane region" description="Helical" evidence="14">
    <location>
        <begin position="171"/>
        <end position="194"/>
    </location>
</feature>
<evidence type="ECO:0000313" key="15">
    <source>
        <dbReference type="EMBL" id="CCC46909.1"/>
    </source>
</evidence>
<keyword evidence="8" id="KW-0319">Glycerol metabolism</keyword>
<keyword evidence="5" id="KW-0444">Lipid biosynthesis</keyword>
<comment type="subcellular location">
    <subcellularLocation>
        <location evidence="1 14">Endoplasmic reticulum membrane</location>
        <topology evidence="1 14">Multi-pass membrane protein</topology>
    </subcellularLocation>
</comment>
<dbReference type="EC" id="2.3.1.-" evidence="14"/>
<keyword evidence="13 15" id="KW-0012">Acyltransferase</keyword>
<comment type="similarity">
    <text evidence="4 14">Belongs to the diacylglycerol acyltransferase family.</text>
</comment>
<sequence>MDASGDATVAGVAHNGLDLKGPRCSSPSNVREKYALLDHIIEACDRLQEVAQSRPITAAEVAKLRKAYLNAVGVDDEPSINRKVPYAVKEGGAWSQCDNVSASGGESAQPGLETGRTHELRDSKVLACERAVAQLEALVGPRSRHDPLCNSESEKGWFGANSFVGRQLRAIVLPMLIFYTFIPLSVFLTLFLLLHLYTMPLMMLYIVYIATAGQPVQPIKKTSAVVKHWLFHGYSDYFPVRLVLPRSVRQRFDSKNNYIFVYHPHGLQSFGAISTFMLDALHLSSLLPGIEVHLQTLKINFFVPFWRELILLGGCGDASADCIRSTLSAGPGESVALVVGGANESLQARPSTNDLTLLGRKGFIKIALEQGAPLVPVYGFGENDVYHVPRFAQSQWWTKVLATVRRVTKFAIPIVTGRGLFDIGVGHLPHQRPITVVIGEPLVVPKLPDPTPGDVEQWHRKYVEALQSLFDEYHRVYDVDSAPLRIL</sequence>
<protein>
    <recommendedName>
        <fullName evidence="14">Acyltransferase</fullName>
        <ecNumber evidence="14">2.3.1.-</ecNumber>
    </recommendedName>
</protein>
<dbReference type="GO" id="GO:0006071">
    <property type="term" value="P:glycerol metabolic process"/>
    <property type="evidence" value="ECO:0007669"/>
    <property type="project" value="UniProtKB-KW"/>
</dbReference>
<keyword evidence="10 14" id="KW-1133">Transmembrane helix</keyword>
<evidence type="ECO:0000256" key="9">
    <source>
        <dbReference type="ARBA" id="ARBA00022824"/>
    </source>
</evidence>
<accession>G0TSI2</accession>
<dbReference type="VEuPathDB" id="TriTrypDB:TvY486_0301010"/>
<comment type="pathway">
    <text evidence="2">Glycerolipid metabolism; triacylglycerol biosynthesis.</text>
</comment>
<evidence type="ECO:0000256" key="2">
    <source>
        <dbReference type="ARBA" id="ARBA00004771"/>
    </source>
</evidence>
<dbReference type="PANTHER" id="PTHR12317:SF0">
    <property type="entry name" value="ACYLTRANSFERASE"/>
    <property type="match status" value="1"/>
</dbReference>
<evidence type="ECO:0000256" key="10">
    <source>
        <dbReference type="ARBA" id="ARBA00022989"/>
    </source>
</evidence>
<dbReference type="GO" id="GO:0005789">
    <property type="term" value="C:endoplasmic reticulum membrane"/>
    <property type="evidence" value="ECO:0007669"/>
    <property type="project" value="UniProtKB-SubCell"/>
</dbReference>
<keyword evidence="11" id="KW-0443">Lipid metabolism</keyword>
<comment type="caution">
    <text evidence="14">Lacks conserved residue(s) required for the propagation of feature annotation.</text>
</comment>
<evidence type="ECO:0000256" key="8">
    <source>
        <dbReference type="ARBA" id="ARBA00022798"/>
    </source>
</evidence>
<comment type="pathway">
    <text evidence="3">Lipid metabolism.</text>
</comment>
<evidence type="ECO:0000256" key="1">
    <source>
        <dbReference type="ARBA" id="ARBA00004477"/>
    </source>
</evidence>
<dbReference type="AlphaFoldDB" id="G0TSI2"/>
<keyword evidence="7 14" id="KW-0812">Transmembrane</keyword>
<organism evidence="15">
    <name type="scientific">Trypanosoma vivax (strain Y486)</name>
    <dbReference type="NCBI Taxonomy" id="1055687"/>
    <lineage>
        <taxon>Eukaryota</taxon>
        <taxon>Discoba</taxon>
        <taxon>Euglenozoa</taxon>
        <taxon>Kinetoplastea</taxon>
        <taxon>Metakinetoplastina</taxon>
        <taxon>Trypanosomatida</taxon>
        <taxon>Trypanosomatidae</taxon>
        <taxon>Trypanosoma</taxon>
        <taxon>Duttonella</taxon>
    </lineage>
</organism>
<keyword evidence="12 14" id="KW-0472">Membrane</keyword>
<dbReference type="CDD" id="cd07987">
    <property type="entry name" value="LPLAT_MGAT-like"/>
    <property type="match status" value="1"/>
</dbReference>
<evidence type="ECO:0000256" key="7">
    <source>
        <dbReference type="ARBA" id="ARBA00022692"/>
    </source>
</evidence>
<name>G0TSI2_TRYVY</name>
<gene>
    <name evidence="15" type="ORF">TVY486_0301010</name>
</gene>
<proteinExistence type="inferred from homology"/>